<reference evidence="1 2" key="1">
    <citation type="journal article" date="2021" name="Hortic Res">
        <title>Chromosome-scale assembly of the Dendrobium chrysotoxum genome enhances the understanding of orchid evolution.</title>
        <authorList>
            <person name="Zhang Y."/>
            <person name="Zhang G.Q."/>
            <person name="Zhang D."/>
            <person name="Liu X.D."/>
            <person name="Xu X.Y."/>
            <person name="Sun W.H."/>
            <person name="Yu X."/>
            <person name="Zhu X."/>
            <person name="Wang Z.W."/>
            <person name="Zhao X."/>
            <person name="Zhong W.Y."/>
            <person name="Chen H."/>
            <person name="Yin W.L."/>
            <person name="Huang T."/>
            <person name="Niu S.C."/>
            <person name="Liu Z.J."/>
        </authorList>
    </citation>
    <scope>NUCLEOTIDE SEQUENCE [LARGE SCALE GENOMIC DNA]</scope>
    <source>
        <strain evidence="1">Lindl</strain>
    </source>
</reference>
<evidence type="ECO:0000313" key="1">
    <source>
        <dbReference type="EMBL" id="KAH0457311.1"/>
    </source>
</evidence>
<dbReference type="SUPFAM" id="SSF53067">
    <property type="entry name" value="Actin-like ATPase domain"/>
    <property type="match status" value="1"/>
</dbReference>
<dbReference type="EMBL" id="JAGFBR010000012">
    <property type="protein sequence ID" value="KAH0457311.1"/>
    <property type="molecule type" value="Genomic_DNA"/>
</dbReference>
<keyword evidence="2" id="KW-1185">Reference proteome</keyword>
<protein>
    <submittedName>
        <fullName evidence="1">Uncharacterized protein</fullName>
    </submittedName>
</protein>
<dbReference type="Proteomes" id="UP000775213">
    <property type="component" value="Unassembled WGS sequence"/>
</dbReference>
<name>A0AAV7GME2_DENCH</name>
<sequence length="99" mass="11400">MEGQIRSYIRLTIEDNGSHLRTSMDSIIGVDGLKVCSQVQELLYDDILMKILTECGYTFTTIAEREIVRDMKEKLAYITLDYEQELEASKTSSSMEKCY</sequence>
<organism evidence="1 2">
    <name type="scientific">Dendrobium chrysotoxum</name>
    <name type="common">Orchid</name>
    <dbReference type="NCBI Taxonomy" id="161865"/>
    <lineage>
        <taxon>Eukaryota</taxon>
        <taxon>Viridiplantae</taxon>
        <taxon>Streptophyta</taxon>
        <taxon>Embryophyta</taxon>
        <taxon>Tracheophyta</taxon>
        <taxon>Spermatophyta</taxon>
        <taxon>Magnoliopsida</taxon>
        <taxon>Liliopsida</taxon>
        <taxon>Asparagales</taxon>
        <taxon>Orchidaceae</taxon>
        <taxon>Epidendroideae</taxon>
        <taxon>Malaxideae</taxon>
        <taxon>Dendrobiinae</taxon>
        <taxon>Dendrobium</taxon>
    </lineage>
</organism>
<dbReference type="AlphaFoldDB" id="A0AAV7GME2"/>
<proteinExistence type="predicted"/>
<gene>
    <name evidence="1" type="ORF">IEQ34_012626</name>
</gene>
<comment type="caution">
    <text evidence="1">The sequence shown here is derived from an EMBL/GenBank/DDBJ whole genome shotgun (WGS) entry which is preliminary data.</text>
</comment>
<evidence type="ECO:0000313" key="2">
    <source>
        <dbReference type="Proteomes" id="UP000775213"/>
    </source>
</evidence>
<dbReference type="InterPro" id="IPR043129">
    <property type="entry name" value="ATPase_NBD"/>
</dbReference>
<dbReference type="Gene3D" id="3.90.640.10">
    <property type="entry name" value="Actin, Chain A, domain 4"/>
    <property type="match status" value="1"/>
</dbReference>
<accession>A0AAV7GME2</accession>